<name>A0ABT7NT87_9SPHI</name>
<evidence type="ECO:0000313" key="2">
    <source>
        <dbReference type="Proteomes" id="UP001170954"/>
    </source>
</evidence>
<accession>A0ABT7NT87</accession>
<gene>
    <name evidence="1" type="ORF">HX018_19665</name>
</gene>
<dbReference type="RefSeq" id="WP_286652468.1">
    <property type="nucleotide sequence ID" value="NZ_JACAGK010000099.1"/>
</dbReference>
<evidence type="ECO:0000313" key="1">
    <source>
        <dbReference type="EMBL" id="MDM1050460.1"/>
    </source>
</evidence>
<evidence type="ECO:0008006" key="3">
    <source>
        <dbReference type="Google" id="ProtNLM"/>
    </source>
</evidence>
<reference evidence="1" key="1">
    <citation type="submission" date="2020-06" db="EMBL/GenBank/DDBJ databases">
        <authorList>
            <person name="Dong N."/>
        </authorList>
    </citation>
    <scope>NUCLEOTIDE SEQUENCE</scope>
    <source>
        <strain evidence="1">R1692</strain>
    </source>
</reference>
<dbReference type="EMBL" id="JACAGK010000099">
    <property type="protein sequence ID" value="MDM1050460.1"/>
    <property type="molecule type" value="Genomic_DNA"/>
</dbReference>
<comment type="caution">
    <text evidence="1">The sequence shown here is derived from an EMBL/GenBank/DDBJ whole genome shotgun (WGS) entry which is preliminary data.</text>
</comment>
<sequence length="744" mass="85670">MTGKSGKPEINYSTNIYLSGRPDNSLKALDLANTSDLLDFYQEQYQKNILPFVFYNIPDTRVPYAYNLLYDKLVKNISEDTFNSRWDSLRSIDNRSQLRELQQGRFMQQHNLAVSGAIPALKYNINALYTGQRQETRGSKNTNLDLNTNNQFRLFDNKVEGQVFFRFKTGAFKTPKSGANNLPPYQLLFDQNGDYIYDYSDTYRTALNTQYLASGLQDHGRNLLEDQLLNFNESKRKEISGFANLNYRITDNLTWINSFLYQNTHNESLDFTDINSSDGRRNYNKYSILNRDKTITYWLPFANYGLIGRSKNETLDARTGLAFEKKINDDHSIEAGASIWTSSERYDQDPSRRLYGIDSKGNGGDTLTLANATGNNLYQEYMSTSSLNMIFQPMNQQNRTLKIGGNLGYLYKDFLSTKFNYNGAFMPNYGRDPNYAGFHDAFIETDWDSHKHFNLSNRILSQLVIRNKTGLLRSSELPAQQSTNRELLSDWELYNIQLINYLRTNMSDINLNYTKNTLYLGLLDGDLIVAAGAYVSNENKVRWSGDVSFDVKRHFFFTSNFFSSFKLNYSLQNFDSYQNLMMQLSLNQLLPNSPVQPNFLTFDQLPPAITNHDISMHLGLLKERLHFDLRYYDRNTSGLVIDAFNRPDPATGMNNRYVMNTMKSKGFELMGTMKLIRKKNFAWEMNVIAAHNTLTNVEVPELGYLPDMTYLTAQRNGYSTNALWSYNWGGLDEKGDPTIINGNG</sequence>
<reference evidence="1" key="2">
    <citation type="journal article" date="2022" name="Sci. Total Environ.">
        <title>Prevalence, transmission, and molecular epidemiology of tet(X)-positive bacteria among humans, animals, and environmental niches in China: An epidemiological, and genomic-based study.</title>
        <authorList>
            <person name="Dong N."/>
            <person name="Zeng Y."/>
            <person name="Cai C."/>
            <person name="Sun C."/>
            <person name="Lu J."/>
            <person name="Liu C."/>
            <person name="Zhou H."/>
            <person name="Sun Q."/>
            <person name="Shu L."/>
            <person name="Wang H."/>
            <person name="Wang Y."/>
            <person name="Wang S."/>
            <person name="Wu C."/>
            <person name="Chan E.W."/>
            <person name="Chen G."/>
            <person name="Shen Z."/>
            <person name="Chen S."/>
            <person name="Zhang R."/>
        </authorList>
    </citation>
    <scope>NUCLEOTIDE SEQUENCE</scope>
    <source>
        <strain evidence="1">R1692</strain>
    </source>
</reference>
<proteinExistence type="predicted"/>
<protein>
    <recommendedName>
        <fullName evidence="3">Outer membrane protein beta-barrel domain-containing protein</fullName>
    </recommendedName>
</protein>
<keyword evidence="2" id="KW-1185">Reference proteome</keyword>
<dbReference type="Proteomes" id="UP001170954">
    <property type="component" value="Unassembled WGS sequence"/>
</dbReference>
<organism evidence="1 2">
    <name type="scientific">Sphingobacterium hotanense</name>
    <dbReference type="NCBI Taxonomy" id="649196"/>
    <lineage>
        <taxon>Bacteria</taxon>
        <taxon>Pseudomonadati</taxon>
        <taxon>Bacteroidota</taxon>
        <taxon>Sphingobacteriia</taxon>
        <taxon>Sphingobacteriales</taxon>
        <taxon>Sphingobacteriaceae</taxon>
        <taxon>Sphingobacterium</taxon>
    </lineage>
</organism>